<keyword evidence="2" id="KW-0762">Sugar transport</keyword>
<keyword evidence="5" id="KW-0067">ATP-binding</keyword>
<keyword evidence="4" id="KW-0547">Nucleotide-binding</keyword>
<evidence type="ECO:0000313" key="8">
    <source>
        <dbReference type="Proteomes" id="UP000215377"/>
    </source>
</evidence>
<dbReference type="EMBL" id="AQQR01000009">
    <property type="protein sequence ID" value="OWU71486.1"/>
    <property type="molecule type" value="Genomic_DNA"/>
</dbReference>
<dbReference type="CDD" id="cd03215">
    <property type="entry name" value="ABC_Carb_Monos_II"/>
    <property type="match status" value="1"/>
</dbReference>
<dbReference type="PROSITE" id="PS50893">
    <property type="entry name" value="ABC_TRANSPORTER_2"/>
    <property type="match status" value="1"/>
</dbReference>
<dbReference type="InterPro" id="IPR050107">
    <property type="entry name" value="ABC_carbohydrate_import_ATPase"/>
</dbReference>
<keyword evidence="3" id="KW-0677">Repeat</keyword>
<dbReference type="Gene3D" id="3.40.50.300">
    <property type="entry name" value="P-loop containing nucleotide triphosphate hydrolases"/>
    <property type="match status" value="2"/>
</dbReference>
<reference evidence="7 8" key="1">
    <citation type="submission" date="2013-04" db="EMBL/GenBank/DDBJ databases">
        <title>Oceanicola sp. 22II1-22F33 Genome Sequencing.</title>
        <authorList>
            <person name="Lai Q."/>
            <person name="Li G."/>
            <person name="Shao Z."/>
        </authorList>
    </citation>
    <scope>NUCLEOTIDE SEQUENCE [LARGE SCALE GENOMIC DNA]</scope>
    <source>
        <strain evidence="7 8">22II1-22F33</strain>
    </source>
</reference>
<evidence type="ECO:0000259" key="6">
    <source>
        <dbReference type="PROSITE" id="PS50893"/>
    </source>
</evidence>
<organism evidence="7 8">
    <name type="scientific">Marinibacterium profundimaris</name>
    <dbReference type="NCBI Taxonomy" id="1679460"/>
    <lineage>
        <taxon>Bacteria</taxon>
        <taxon>Pseudomonadati</taxon>
        <taxon>Pseudomonadota</taxon>
        <taxon>Alphaproteobacteria</taxon>
        <taxon>Rhodobacterales</taxon>
        <taxon>Paracoccaceae</taxon>
        <taxon>Marinibacterium</taxon>
    </lineage>
</organism>
<dbReference type="AlphaFoldDB" id="A0A225NJ68"/>
<evidence type="ECO:0000256" key="2">
    <source>
        <dbReference type="ARBA" id="ARBA00022597"/>
    </source>
</evidence>
<accession>A0A225NJ68</accession>
<dbReference type="InterPro" id="IPR027417">
    <property type="entry name" value="P-loop_NTPase"/>
</dbReference>
<comment type="caution">
    <text evidence="7">The sequence shown here is derived from an EMBL/GenBank/DDBJ whole genome shotgun (WGS) entry which is preliminary data.</text>
</comment>
<dbReference type="Proteomes" id="UP000215377">
    <property type="component" value="Unassembled WGS sequence"/>
</dbReference>
<evidence type="ECO:0000256" key="3">
    <source>
        <dbReference type="ARBA" id="ARBA00022737"/>
    </source>
</evidence>
<dbReference type="CDD" id="cd03216">
    <property type="entry name" value="ABC_Carb_Monos_I"/>
    <property type="match status" value="1"/>
</dbReference>
<sequence>MSNATTVPALQVSGIAKTFGGARALKGIDFEVAPGEVHGLLGQNGCGKSTFVKVLAGFHPPDPGGEISVFGRKLPLPMRPGAFREFQMAFVHQHLGLVPTLTVLENMRVASVTERKAIIDWRAERRAAQATFDRFGMHFDLSARTGTLSQTDQALLAIMRASEDLRRSDAETGGRGLLILDEPTPFLPKEGVDRLFQLVRQVVDHGDSVIFISHDIDEVREITDRATILRDGEVSGTLVTKDSTHDDFVEGIIGRRVARSVTEAPVAAGRKVKARVTGIREPELEVPEFEVAEGEILGMTGLLGSGYEKVPYLVFGARTSSTGKLELDGRSYDLSTITPKEAVARKMALLPSDRPKASGVPTLTIAENMLLLDMERFLGKLGLNRGAMRRRASDLSSEYEVRPNDPSLRLGQLSGGNAQKVLLAKWMIRDPELLMLDEPTQGVDVGTRQQVYGVIRNAAKNGASVIVASSDAEQLADLCTRVLIFARGRIVDELTGSHISKDNIAEACYGHTTLDVA</sequence>
<dbReference type="RefSeq" id="WP_088651424.1">
    <property type="nucleotide sequence ID" value="NZ_AQQR01000009.1"/>
</dbReference>
<dbReference type="SMART" id="SM00382">
    <property type="entry name" value="AAA"/>
    <property type="match status" value="1"/>
</dbReference>
<evidence type="ECO:0000313" key="7">
    <source>
        <dbReference type="EMBL" id="OWU71486.1"/>
    </source>
</evidence>
<dbReference type="PANTHER" id="PTHR43790">
    <property type="entry name" value="CARBOHYDRATE TRANSPORT ATP-BINDING PROTEIN MG119-RELATED"/>
    <property type="match status" value="1"/>
</dbReference>
<dbReference type="SUPFAM" id="SSF52540">
    <property type="entry name" value="P-loop containing nucleoside triphosphate hydrolases"/>
    <property type="match status" value="2"/>
</dbReference>
<dbReference type="PANTHER" id="PTHR43790:SF9">
    <property type="entry name" value="GALACTOFURANOSE TRANSPORTER ATP-BINDING PROTEIN YTFR"/>
    <property type="match status" value="1"/>
</dbReference>
<evidence type="ECO:0000256" key="5">
    <source>
        <dbReference type="ARBA" id="ARBA00022840"/>
    </source>
</evidence>
<dbReference type="GO" id="GO:0005524">
    <property type="term" value="F:ATP binding"/>
    <property type="evidence" value="ECO:0007669"/>
    <property type="project" value="UniProtKB-KW"/>
</dbReference>
<name>A0A225NJ68_9RHOB</name>
<dbReference type="GO" id="GO:0016887">
    <property type="term" value="F:ATP hydrolysis activity"/>
    <property type="evidence" value="ECO:0007669"/>
    <property type="project" value="InterPro"/>
</dbReference>
<evidence type="ECO:0000256" key="4">
    <source>
        <dbReference type="ARBA" id="ARBA00022741"/>
    </source>
</evidence>
<protein>
    <recommendedName>
        <fullName evidence="6">ABC transporter domain-containing protein</fullName>
    </recommendedName>
</protein>
<dbReference type="InterPro" id="IPR003439">
    <property type="entry name" value="ABC_transporter-like_ATP-bd"/>
</dbReference>
<dbReference type="InterPro" id="IPR017871">
    <property type="entry name" value="ABC_transporter-like_CS"/>
</dbReference>
<proteinExistence type="predicted"/>
<keyword evidence="1" id="KW-0813">Transport</keyword>
<evidence type="ECO:0000256" key="1">
    <source>
        <dbReference type="ARBA" id="ARBA00022448"/>
    </source>
</evidence>
<feature type="domain" description="ABC transporter" evidence="6">
    <location>
        <begin position="10"/>
        <end position="512"/>
    </location>
</feature>
<gene>
    <name evidence="7" type="ORF">ATO3_18680</name>
</gene>
<dbReference type="Pfam" id="PF00005">
    <property type="entry name" value="ABC_tran"/>
    <property type="match status" value="2"/>
</dbReference>
<dbReference type="PROSITE" id="PS00211">
    <property type="entry name" value="ABC_TRANSPORTER_1"/>
    <property type="match status" value="1"/>
</dbReference>
<dbReference type="OrthoDB" id="7757085at2"/>
<keyword evidence="8" id="KW-1185">Reference proteome</keyword>
<dbReference type="InterPro" id="IPR003593">
    <property type="entry name" value="AAA+_ATPase"/>
</dbReference>